<accession>A0A9W9AFZ1</accession>
<sequence length="192" mass="21536">MELVMSRYDEVKDAFSSELKGVWLGSYIPASERGFNSEGVYNVHGKIGGKDAVLKVMKDFTSSEALGEVLALKDHGELLVSGHLQISGVYKPVIIMVKISSEVLSDTREYERASDEKREKMKEDAIKLMCKTVADIAERSHMLHRENNIDNTLVKISGGKVTSAKIERKWCSNTHTNTNTHTHTHTHNQVQH</sequence>
<reference evidence="1" key="1">
    <citation type="submission" date="2022-08" db="EMBL/GenBank/DDBJ databases">
        <title>A Global Phylogenomic Analysis of the Shiitake Genus Lentinula.</title>
        <authorList>
            <consortium name="DOE Joint Genome Institute"/>
            <person name="Sierra-Patev S."/>
            <person name="Min B."/>
            <person name="Naranjo-Ortiz M."/>
            <person name="Looney B."/>
            <person name="Konkel Z."/>
            <person name="Slot J.C."/>
            <person name="Sakamoto Y."/>
            <person name="Steenwyk J.L."/>
            <person name="Rokas A."/>
            <person name="Carro J."/>
            <person name="Camarero S."/>
            <person name="Ferreira P."/>
            <person name="Molpeceres G."/>
            <person name="Ruiz-Duenas F.J."/>
            <person name="Serrano A."/>
            <person name="Henrissat B."/>
            <person name="Drula E."/>
            <person name="Hughes K.W."/>
            <person name="Mata J.L."/>
            <person name="Ishikawa N.K."/>
            <person name="Vargas-Isla R."/>
            <person name="Ushijima S."/>
            <person name="Smith C.A."/>
            <person name="Ahrendt S."/>
            <person name="Andreopoulos W."/>
            <person name="He G."/>
            <person name="Labutti K."/>
            <person name="Lipzen A."/>
            <person name="Ng V."/>
            <person name="Riley R."/>
            <person name="Sandor L."/>
            <person name="Barry K."/>
            <person name="Martinez A.T."/>
            <person name="Xiao Y."/>
            <person name="Gibbons J.G."/>
            <person name="Terashima K."/>
            <person name="Grigoriev I.V."/>
            <person name="Hibbett D.S."/>
        </authorList>
    </citation>
    <scope>NUCLEOTIDE SEQUENCE</scope>
    <source>
        <strain evidence="1">JLM2183</strain>
    </source>
</reference>
<comment type="caution">
    <text evidence="1">The sequence shown here is derived from an EMBL/GenBank/DDBJ whole genome shotgun (WGS) entry which is preliminary data.</text>
</comment>
<dbReference type="OrthoDB" id="2949600at2759"/>
<dbReference type="Proteomes" id="UP001150266">
    <property type="component" value="Unassembled WGS sequence"/>
</dbReference>
<proteinExistence type="predicted"/>
<name>A0A9W9AFZ1_9AGAR</name>
<organism evidence="1 2">
    <name type="scientific">Lentinula aciculospora</name>
    <dbReference type="NCBI Taxonomy" id="153920"/>
    <lineage>
        <taxon>Eukaryota</taxon>
        <taxon>Fungi</taxon>
        <taxon>Dikarya</taxon>
        <taxon>Basidiomycota</taxon>
        <taxon>Agaricomycotina</taxon>
        <taxon>Agaricomycetes</taxon>
        <taxon>Agaricomycetidae</taxon>
        <taxon>Agaricales</taxon>
        <taxon>Marasmiineae</taxon>
        <taxon>Omphalotaceae</taxon>
        <taxon>Lentinula</taxon>
    </lineage>
</organism>
<evidence type="ECO:0000313" key="1">
    <source>
        <dbReference type="EMBL" id="KAJ4481198.1"/>
    </source>
</evidence>
<gene>
    <name evidence="1" type="ORF">J3R30DRAFT_3681984</name>
</gene>
<dbReference type="EMBL" id="JAOTPV010000006">
    <property type="protein sequence ID" value="KAJ4481198.1"/>
    <property type="molecule type" value="Genomic_DNA"/>
</dbReference>
<evidence type="ECO:0000313" key="2">
    <source>
        <dbReference type="Proteomes" id="UP001150266"/>
    </source>
</evidence>
<protein>
    <submittedName>
        <fullName evidence="1">Uncharacterized protein</fullName>
    </submittedName>
</protein>
<keyword evidence="2" id="KW-1185">Reference proteome</keyword>
<dbReference type="AlphaFoldDB" id="A0A9W9AFZ1"/>